<dbReference type="Pfam" id="PF03917">
    <property type="entry name" value="GSH_synth_ATP"/>
    <property type="match status" value="1"/>
</dbReference>
<dbReference type="InterPro" id="IPR005615">
    <property type="entry name" value="Glutathione_synthase"/>
</dbReference>
<proteinExistence type="predicted"/>
<keyword evidence="2" id="KW-0812">Transmembrane</keyword>
<keyword evidence="2" id="KW-1133">Transmembrane helix</keyword>
<sequence>MVRDFLQLRVVAEAVDFPFMRALIVVAVGLMAPVVYGSGTWKKVRSLFKSKKSGKADLATVNDIPGASEAEGAVARRVNKGRSSDTLGVNSGPMSYAFGVNRGATLGATGSRLSYNPGTSRGATLGDSSSRLYGTLPARRGATLGPGRGATLGPGRGDRLGPTGSRLSYNPGTSRGATLGDSSGRMYGTLPARRGATLGPGRGASLGTGWVPMPDSPGASKGDTLGVTRIRVAHTPGSSKEHVADASKVSRTLVAVGVLQTKGAPVRAGRSAVSAAQVTGTASLVYTTPLGSKDKKRDFGGIVVYGKEVTRGGSVEHIVDYLSFWDSQQYHKNRSRLNVLFDLPGIIPHNWAGDSSTTLRTWLEYLGSEGYHRIHAFKDEFGAQYLEKEHLTPEKPRGLVNHIVAMEKEFRSIIYWEFETNKLAICLWGYVFDLVYKQQRKRELFLCPSVTADVGDVKVTITLSAKGFDELRVHEIEVMGSRIWQQEDVQTRHVNFIRELQEKTRRVGQRRSIDACEEQLLEYAKTIAGRTGADVKDTRLSRELGERQSQLRAAGSGIVELNRGVRPDSPSSLLQFLLLMMMNGPYRVRADSEQSRDVHACELIRPAVIIPELTIQGYDRTLRAVAGSEAALRDYGAMLSSLGLNGSQDGGDDEPFKTGLMPMTLLPRPFPTEQFNYVYHASAVVARLIDTAVVDSAWVGERVSTVPSLARRLVDTWRQVYLEGRERHEDQIRLHLMRLDYSPGAPSGPSPSLKAVHVTPELATAAQRVSCLHHMTTLTSALNKVGQCELPDNKTANEIATAMAEAVRLYNERYHRSSRDVCIVMIAKSGTAAGSGLIEAALLVNHALACHRRTVEELERDVQVDDQSRVVRLVSRLDPKRTVEVALVYYESPGYDFDDEAAWTVRRTLEESLAVTSPSIPLQLLGQPELQLLWRGDERLRAALRFDEHSPEDLSKCLAVLQDTSSGPLVPSGMPCAAIDVEVSSKEGRVVSKVVEDTECTVCIFSCLVMNGTEVAFDRTAGHVLRTFGDGLSEQPLIDTALLTPRDITENGSDSVVE</sequence>
<feature type="domain" description="Glutathione synthase substrate-binding" evidence="3">
    <location>
        <begin position="836"/>
        <end position="924"/>
    </location>
</feature>
<evidence type="ECO:0000259" key="3">
    <source>
        <dbReference type="Pfam" id="PF03199"/>
    </source>
</evidence>
<dbReference type="AlphaFoldDB" id="A0A7J6NBZ3"/>
<dbReference type="InterPro" id="IPR037013">
    <property type="entry name" value="GSH-S_sub-bd_sf"/>
</dbReference>
<dbReference type="GO" id="GO:0005524">
    <property type="term" value="F:ATP binding"/>
    <property type="evidence" value="ECO:0007669"/>
    <property type="project" value="InterPro"/>
</dbReference>
<protein>
    <recommendedName>
        <fullName evidence="3">Glutathione synthase substrate-binding domain-containing protein</fullName>
    </recommendedName>
</protein>
<feature type="transmembrane region" description="Helical" evidence="2">
    <location>
        <begin position="20"/>
        <end position="41"/>
    </location>
</feature>
<dbReference type="GO" id="GO:0005829">
    <property type="term" value="C:cytosol"/>
    <property type="evidence" value="ECO:0007669"/>
    <property type="project" value="TreeGrafter"/>
</dbReference>
<dbReference type="EMBL" id="JABANP010000518">
    <property type="protein sequence ID" value="KAF4681408.1"/>
    <property type="molecule type" value="Genomic_DNA"/>
</dbReference>
<evidence type="ECO:0000256" key="2">
    <source>
        <dbReference type="SAM" id="Phobius"/>
    </source>
</evidence>
<gene>
    <name evidence="4" type="ORF">FOZ60_012124</name>
</gene>
<dbReference type="Gene3D" id="3.40.50.1760">
    <property type="entry name" value="Glutathione synthase, substrate-binding domain superfamily, eukaryotic"/>
    <property type="match status" value="1"/>
</dbReference>
<accession>A0A7J6NBZ3</accession>
<dbReference type="InterPro" id="IPR004887">
    <property type="entry name" value="GSH_synth_subst-bd"/>
</dbReference>
<evidence type="ECO:0000313" key="5">
    <source>
        <dbReference type="Proteomes" id="UP000541610"/>
    </source>
</evidence>
<dbReference type="Pfam" id="PF03199">
    <property type="entry name" value="GSH_synthase"/>
    <property type="match status" value="1"/>
</dbReference>
<name>A0A7J6NBZ3_PEROL</name>
<comment type="caution">
    <text evidence="4">The sequence shown here is derived from an EMBL/GenBank/DDBJ whole genome shotgun (WGS) entry which is preliminary data.</text>
</comment>
<feature type="region of interest" description="Disordered" evidence="1">
    <location>
        <begin position="137"/>
        <end position="184"/>
    </location>
</feature>
<organism evidence="4 5">
    <name type="scientific">Perkinsus olseni</name>
    <name type="common">Perkinsus atlanticus</name>
    <dbReference type="NCBI Taxonomy" id="32597"/>
    <lineage>
        <taxon>Eukaryota</taxon>
        <taxon>Sar</taxon>
        <taxon>Alveolata</taxon>
        <taxon>Perkinsozoa</taxon>
        <taxon>Perkinsea</taxon>
        <taxon>Perkinsida</taxon>
        <taxon>Perkinsidae</taxon>
        <taxon>Perkinsus</taxon>
    </lineage>
</organism>
<dbReference type="Proteomes" id="UP000541610">
    <property type="component" value="Unassembled WGS sequence"/>
</dbReference>
<dbReference type="SUPFAM" id="SSF52440">
    <property type="entry name" value="PreATP-grasp domain"/>
    <property type="match status" value="1"/>
</dbReference>
<dbReference type="SUPFAM" id="SSF56059">
    <property type="entry name" value="Glutathione synthetase ATP-binding domain-like"/>
    <property type="match status" value="1"/>
</dbReference>
<dbReference type="OrthoDB" id="10355862at2759"/>
<dbReference type="InterPro" id="IPR016185">
    <property type="entry name" value="PreATP-grasp_dom_sf"/>
</dbReference>
<feature type="compositionally biased region" description="Polar residues" evidence="1">
    <location>
        <begin position="165"/>
        <end position="176"/>
    </location>
</feature>
<keyword evidence="2" id="KW-0472">Membrane</keyword>
<evidence type="ECO:0000313" key="4">
    <source>
        <dbReference type="EMBL" id="KAF4681408.1"/>
    </source>
</evidence>
<dbReference type="GO" id="GO:0004363">
    <property type="term" value="F:glutathione synthase activity"/>
    <property type="evidence" value="ECO:0007669"/>
    <property type="project" value="InterPro"/>
</dbReference>
<dbReference type="PANTHER" id="PTHR11130:SF0">
    <property type="entry name" value="GLUTATHIONE SYNTHETASE"/>
    <property type="match status" value="1"/>
</dbReference>
<dbReference type="GO" id="GO:0043295">
    <property type="term" value="F:glutathione binding"/>
    <property type="evidence" value="ECO:0007669"/>
    <property type="project" value="TreeGrafter"/>
</dbReference>
<reference evidence="4 5" key="1">
    <citation type="submission" date="2020-04" db="EMBL/GenBank/DDBJ databases">
        <title>Perkinsus olseni comparative genomics.</title>
        <authorList>
            <person name="Bogema D.R."/>
        </authorList>
    </citation>
    <scope>NUCLEOTIDE SEQUENCE [LARGE SCALE GENOMIC DNA]</scope>
    <source>
        <strain evidence="4">00978-12</strain>
    </source>
</reference>
<dbReference type="PANTHER" id="PTHR11130">
    <property type="entry name" value="GLUTATHIONE SYNTHETASE"/>
    <property type="match status" value="1"/>
</dbReference>
<evidence type="ECO:0000256" key="1">
    <source>
        <dbReference type="SAM" id="MobiDB-lite"/>
    </source>
</evidence>
<feature type="compositionally biased region" description="Gly residues" evidence="1">
    <location>
        <begin position="144"/>
        <end position="155"/>
    </location>
</feature>